<dbReference type="RefSeq" id="WP_134191602.1">
    <property type="nucleotide sequence ID" value="NZ_JBHLUW010000056.1"/>
</dbReference>
<proteinExistence type="predicted"/>
<sequence>MPADKLGRYMRSPEFLKRANDAIAEAVRDLESHGVQPVYLDRKTGWIVRGSDDASRENASCEGEALPDILKKWNRIYPKEHKNER</sequence>
<organism evidence="1 2">
    <name type="scientific">Paraburkholderia rhizosphaerae</name>
    <dbReference type="NCBI Taxonomy" id="480658"/>
    <lineage>
        <taxon>Bacteria</taxon>
        <taxon>Pseudomonadati</taxon>
        <taxon>Pseudomonadota</taxon>
        <taxon>Betaproteobacteria</taxon>
        <taxon>Burkholderiales</taxon>
        <taxon>Burkholderiaceae</taxon>
        <taxon>Paraburkholderia</taxon>
    </lineage>
</organism>
<dbReference type="AlphaFoldDB" id="A0A4R8LVI7"/>
<protein>
    <submittedName>
        <fullName evidence="1">Uncharacterized protein</fullName>
    </submittedName>
</protein>
<name>A0A4R8LVI7_9BURK</name>
<dbReference type="EMBL" id="SORE01000006">
    <property type="protein sequence ID" value="TDY51829.1"/>
    <property type="molecule type" value="Genomic_DNA"/>
</dbReference>
<gene>
    <name evidence="1" type="ORF">BX592_106123</name>
</gene>
<evidence type="ECO:0000313" key="2">
    <source>
        <dbReference type="Proteomes" id="UP000295509"/>
    </source>
</evidence>
<reference evidence="1 2" key="1">
    <citation type="submission" date="2019-03" db="EMBL/GenBank/DDBJ databases">
        <title>Genomic Encyclopedia of Type Strains, Phase III (KMG-III): the genomes of soil and plant-associated and newly described type strains.</title>
        <authorList>
            <person name="Whitman W."/>
        </authorList>
    </citation>
    <scope>NUCLEOTIDE SEQUENCE [LARGE SCALE GENOMIC DNA]</scope>
    <source>
        <strain evidence="1 2">LMG 29544</strain>
    </source>
</reference>
<comment type="caution">
    <text evidence="1">The sequence shown here is derived from an EMBL/GenBank/DDBJ whole genome shotgun (WGS) entry which is preliminary data.</text>
</comment>
<accession>A0A4R8LVI7</accession>
<dbReference type="Proteomes" id="UP000295509">
    <property type="component" value="Unassembled WGS sequence"/>
</dbReference>
<dbReference type="OrthoDB" id="9104658at2"/>
<keyword evidence="2" id="KW-1185">Reference proteome</keyword>
<evidence type="ECO:0000313" key="1">
    <source>
        <dbReference type="EMBL" id="TDY51829.1"/>
    </source>
</evidence>